<evidence type="ECO:0000313" key="2">
    <source>
        <dbReference type="EMBL" id="GCF08667.1"/>
    </source>
</evidence>
<proteinExistence type="predicted"/>
<dbReference type="PANTHER" id="PTHR33498">
    <property type="entry name" value="TRANSPOSASE FOR INSERTION SEQUENCE ELEMENT IS1557"/>
    <property type="match status" value="1"/>
</dbReference>
<dbReference type="RefSeq" id="WP_371873815.1">
    <property type="nucleotide sequence ID" value="NZ_BIXY01000028.1"/>
</dbReference>
<protein>
    <recommendedName>
        <fullName evidence="1">Transposase IS204/IS1001/IS1096/IS1165 DDE domain-containing protein</fullName>
    </recommendedName>
</protein>
<dbReference type="InterPro" id="IPR047951">
    <property type="entry name" value="Transpos_ISL3"/>
</dbReference>
<dbReference type="AlphaFoldDB" id="A0A5A5TBC9"/>
<gene>
    <name evidence="2" type="ORF">KDI_22310</name>
</gene>
<feature type="domain" description="Transposase IS204/IS1001/IS1096/IS1165 DDE" evidence="1">
    <location>
        <begin position="3"/>
        <end position="85"/>
    </location>
</feature>
<evidence type="ECO:0000259" key="1">
    <source>
        <dbReference type="Pfam" id="PF01610"/>
    </source>
</evidence>
<dbReference type="PANTHER" id="PTHR33498:SF1">
    <property type="entry name" value="TRANSPOSASE FOR INSERTION SEQUENCE ELEMENT IS1557"/>
    <property type="match status" value="1"/>
</dbReference>
<evidence type="ECO:0000313" key="3">
    <source>
        <dbReference type="Proteomes" id="UP000322530"/>
    </source>
</evidence>
<organism evidence="2 3">
    <name type="scientific">Dictyobacter arantiisoli</name>
    <dbReference type="NCBI Taxonomy" id="2014874"/>
    <lineage>
        <taxon>Bacteria</taxon>
        <taxon>Bacillati</taxon>
        <taxon>Chloroflexota</taxon>
        <taxon>Ktedonobacteria</taxon>
        <taxon>Ktedonobacterales</taxon>
        <taxon>Dictyobacteraceae</taxon>
        <taxon>Dictyobacter</taxon>
    </lineage>
</organism>
<accession>A0A5A5TBC9</accession>
<keyword evidence="3" id="KW-1185">Reference proteome</keyword>
<sequence length="90" mass="10131">MVQQFTQMVRTRTEEHLDGWLAKVADSQIPKLQSFTLGIERDKPAVVAGLTLPHSNGIVEGKVNKLKLLKRMGYGRAGFPLLRQRVLYAL</sequence>
<dbReference type="EMBL" id="BIXY01000028">
    <property type="protein sequence ID" value="GCF08667.1"/>
    <property type="molecule type" value="Genomic_DNA"/>
</dbReference>
<dbReference type="InterPro" id="IPR002560">
    <property type="entry name" value="Transposase_DDE"/>
</dbReference>
<dbReference type="Proteomes" id="UP000322530">
    <property type="component" value="Unassembled WGS sequence"/>
</dbReference>
<comment type="caution">
    <text evidence="2">The sequence shown here is derived from an EMBL/GenBank/DDBJ whole genome shotgun (WGS) entry which is preliminary data.</text>
</comment>
<reference evidence="2 3" key="1">
    <citation type="submission" date="2019-01" db="EMBL/GenBank/DDBJ databases">
        <title>Draft genome sequence of Dictyobacter sp. Uno17.</title>
        <authorList>
            <person name="Wang C.M."/>
            <person name="Zheng Y."/>
            <person name="Sakai Y."/>
            <person name="Abe K."/>
            <person name="Yokota A."/>
            <person name="Yabe S."/>
        </authorList>
    </citation>
    <scope>NUCLEOTIDE SEQUENCE [LARGE SCALE GENOMIC DNA]</scope>
    <source>
        <strain evidence="2 3">Uno17</strain>
    </source>
</reference>
<name>A0A5A5TBC9_9CHLR</name>
<dbReference type="Pfam" id="PF01610">
    <property type="entry name" value="DDE_Tnp_ISL3"/>
    <property type="match status" value="1"/>
</dbReference>